<feature type="compositionally biased region" description="Polar residues" evidence="1">
    <location>
        <begin position="86"/>
        <end position="97"/>
    </location>
</feature>
<name>A0A8T0R553_PANVG</name>
<evidence type="ECO:0000256" key="1">
    <source>
        <dbReference type="SAM" id="MobiDB-lite"/>
    </source>
</evidence>
<organism evidence="2 3">
    <name type="scientific">Panicum virgatum</name>
    <name type="common">Blackwell switchgrass</name>
    <dbReference type="NCBI Taxonomy" id="38727"/>
    <lineage>
        <taxon>Eukaryota</taxon>
        <taxon>Viridiplantae</taxon>
        <taxon>Streptophyta</taxon>
        <taxon>Embryophyta</taxon>
        <taxon>Tracheophyta</taxon>
        <taxon>Spermatophyta</taxon>
        <taxon>Magnoliopsida</taxon>
        <taxon>Liliopsida</taxon>
        <taxon>Poales</taxon>
        <taxon>Poaceae</taxon>
        <taxon>PACMAD clade</taxon>
        <taxon>Panicoideae</taxon>
        <taxon>Panicodae</taxon>
        <taxon>Paniceae</taxon>
        <taxon>Panicinae</taxon>
        <taxon>Panicum</taxon>
        <taxon>Panicum sect. Hiantes</taxon>
    </lineage>
</organism>
<reference evidence="2" key="1">
    <citation type="submission" date="2020-05" db="EMBL/GenBank/DDBJ databases">
        <title>WGS assembly of Panicum virgatum.</title>
        <authorList>
            <person name="Lovell J.T."/>
            <person name="Jenkins J."/>
            <person name="Shu S."/>
            <person name="Juenger T.E."/>
            <person name="Schmutz J."/>
        </authorList>
    </citation>
    <scope>NUCLEOTIDE SEQUENCE</scope>
    <source>
        <strain evidence="2">AP13</strain>
    </source>
</reference>
<gene>
    <name evidence="2" type="ORF">PVAP13_6NG330825</name>
</gene>
<protein>
    <submittedName>
        <fullName evidence="2">Uncharacterized protein</fullName>
    </submittedName>
</protein>
<feature type="region of interest" description="Disordered" evidence="1">
    <location>
        <begin position="1"/>
        <end position="20"/>
    </location>
</feature>
<dbReference type="Proteomes" id="UP000823388">
    <property type="component" value="Chromosome 6N"/>
</dbReference>
<evidence type="ECO:0000313" key="3">
    <source>
        <dbReference type="Proteomes" id="UP000823388"/>
    </source>
</evidence>
<sequence length="105" mass="11240">MVNRIPSAPGSGRRRHRRQRAVLTSAAIPLALQTLRGSVPERQGGGAIGLLLRGQEGAVAAPRFGGPRRRQGHRPRGRSCGATRSYGCTPTGGTSRSCCRRARRQ</sequence>
<accession>A0A8T0R553</accession>
<feature type="region of interest" description="Disordered" evidence="1">
    <location>
        <begin position="61"/>
        <end position="105"/>
    </location>
</feature>
<dbReference type="AlphaFoldDB" id="A0A8T0R553"/>
<evidence type="ECO:0000313" key="2">
    <source>
        <dbReference type="EMBL" id="KAG2580275.1"/>
    </source>
</evidence>
<keyword evidence="3" id="KW-1185">Reference proteome</keyword>
<proteinExistence type="predicted"/>
<comment type="caution">
    <text evidence="2">The sequence shown here is derived from an EMBL/GenBank/DDBJ whole genome shotgun (WGS) entry which is preliminary data.</text>
</comment>
<dbReference type="EMBL" id="CM029048">
    <property type="protein sequence ID" value="KAG2580275.1"/>
    <property type="molecule type" value="Genomic_DNA"/>
</dbReference>
<feature type="compositionally biased region" description="Basic residues" evidence="1">
    <location>
        <begin position="66"/>
        <end position="77"/>
    </location>
</feature>